<dbReference type="OrthoDB" id="3197351at2"/>
<protein>
    <recommendedName>
        <fullName evidence="3">SatD family (SatD)</fullName>
    </recommendedName>
</protein>
<evidence type="ECO:0008006" key="3">
    <source>
        <dbReference type="Google" id="ProtNLM"/>
    </source>
</evidence>
<dbReference type="EMBL" id="SRMF01000001">
    <property type="protein sequence ID" value="TGG95170.1"/>
    <property type="molecule type" value="Genomic_DNA"/>
</dbReference>
<comment type="caution">
    <text evidence="1">The sequence shown here is derived from an EMBL/GenBank/DDBJ whole genome shotgun (WGS) entry which is preliminary data.</text>
</comment>
<keyword evidence="2" id="KW-1185">Reference proteome</keyword>
<dbReference type="RefSeq" id="WP_135480622.1">
    <property type="nucleotide sequence ID" value="NZ_SRMF01000001.1"/>
</dbReference>
<name>A0A4Z0WDU1_9GAMM</name>
<evidence type="ECO:0000313" key="1">
    <source>
        <dbReference type="EMBL" id="TGG95170.1"/>
    </source>
</evidence>
<sequence length="213" mass="23709">MAQPHYLVLIGDLVRSRTAEDRAGLQRQLSQCLDSLNTAAPDTLVSPYTLTLGDEFQAVRSGLDGLWPELLRIQATLLPMRVRFSLGVGALATPINKKQALGMDGAAFYAARAGIERLKDNDRQWAIGGLKEADQRWATALLDAIDSLTRKWRANRFEILYRLLSEQSPGTIAADLDLSVQAVYRNIRDGDLELIMELLQLVDSLLYQALNRT</sequence>
<dbReference type="Proteomes" id="UP000297475">
    <property type="component" value="Unassembled WGS sequence"/>
</dbReference>
<dbReference type="AlphaFoldDB" id="A0A4Z0WDU1"/>
<reference evidence="1 2" key="1">
    <citation type="submission" date="2019-04" db="EMBL/GenBank/DDBJ databases">
        <title>Natronospirillum operosus gen. nov., sp. nov., a haloalkaliphilic satellite isolated from decaying biomass of laboratory culture of cyanobacterium Geitlerinema sp. and proposal of Natronospirillaceae fam. nov. and Saccharospirillaceae fam. nov.</title>
        <authorList>
            <person name="Kevbrin V."/>
            <person name="Boltyanskaya Y."/>
            <person name="Koziaeva V."/>
            <person name="Grouzdev D.S."/>
            <person name="Park M."/>
            <person name="Cho J."/>
        </authorList>
    </citation>
    <scope>NUCLEOTIDE SEQUENCE [LARGE SCALE GENOMIC DNA]</scope>
    <source>
        <strain evidence="1 2">G-116</strain>
    </source>
</reference>
<accession>A0A4Z0WDU1</accession>
<proteinExistence type="predicted"/>
<evidence type="ECO:0000313" key="2">
    <source>
        <dbReference type="Proteomes" id="UP000297475"/>
    </source>
</evidence>
<organism evidence="1 2">
    <name type="scientific">Natronospirillum operosum</name>
    <dbReference type="NCBI Taxonomy" id="2759953"/>
    <lineage>
        <taxon>Bacteria</taxon>
        <taxon>Pseudomonadati</taxon>
        <taxon>Pseudomonadota</taxon>
        <taxon>Gammaproteobacteria</taxon>
        <taxon>Oceanospirillales</taxon>
        <taxon>Natronospirillaceae</taxon>
        <taxon>Natronospirillum</taxon>
    </lineage>
</organism>
<dbReference type="InterPro" id="IPR032580">
    <property type="entry name" value="SatD"/>
</dbReference>
<gene>
    <name evidence="1" type="ORF">E4656_01750</name>
</gene>
<dbReference type="Pfam" id="PF16264">
    <property type="entry name" value="SatD"/>
    <property type="match status" value="1"/>
</dbReference>